<dbReference type="Gene3D" id="3.40.710.10">
    <property type="entry name" value="DD-peptidase/beta-lactamase superfamily"/>
    <property type="match status" value="1"/>
</dbReference>
<keyword evidence="2" id="KW-0812">Transmembrane</keyword>
<name>A0A4Y7TY48_COPMI</name>
<evidence type="ECO:0008006" key="5">
    <source>
        <dbReference type="Google" id="ProtNLM"/>
    </source>
</evidence>
<feature type="compositionally biased region" description="Low complexity" evidence="1">
    <location>
        <begin position="386"/>
        <end position="401"/>
    </location>
</feature>
<keyword evidence="2" id="KW-1133">Transmembrane helix</keyword>
<dbReference type="OrthoDB" id="428260at2759"/>
<gene>
    <name evidence="3" type="ORF">FA13DRAFT_1704556</name>
</gene>
<dbReference type="SUPFAM" id="SSF56601">
    <property type="entry name" value="beta-lactamase/transpeptidase-like"/>
    <property type="match status" value="1"/>
</dbReference>
<keyword evidence="2" id="KW-0472">Membrane</keyword>
<evidence type="ECO:0000256" key="1">
    <source>
        <dbReference type="SAM" id="MobiDB-lite"/>
    </source>
</evidence>
<proteinExistence type="predicted"/>
<dbReference type="STRING" id="71717.A0A4Y7TY48"/>
<dbReference type="EMBL" id="QPFP01000002">
    <property type="protein sequence ID" value="TEB38904.1"/>
    <property type="molecule type" value="Genomic_DNA"/>
</dbReference>
<dbReference type="AlphaFoldDB" id="A0A4Y7TY48"/>
<sequence length="571" mass="63260">MWCPWWADSGHTTFLQVLHPQQTAGNNSGWYRGHMDLYSPLTRKAGGTASLEDLYFRHFIVEDSKGSLIIALATILVFCSVLTSTLLPTPFASSTHPGTYRRAILGPSLSDWLGVWNADAYRRPYPWDSAPNGWAAYPYQLSASPAPPPNLLSHKPVEPGNLTPRIQEALDSLHRQPIAETVNRKDGLDSLAFAVITPAGPIFERGYGVLRANDTSAKQYPVDKPSIYRIASISKMFSVFETLLLRERGALEFISPSSSLLARMGIGPSNFAVVKTIWTRSTLVDLPVSPYDNSLVTSANVAANLKAKGESAKDEPKTYKELVKRDIFDAFGLNSSFFRLPLDQELKDHVAVSKDFPRWATATYPPICRALTWEMQTTPLEGSTARSPTSQGSPRSSSRSKAPNKEHQFLSALMREWLRPVHIWPNGNEAVGAPWEITYLPPSLFGGSHFSKSDFYGQFGEGKTSGHRPHTARIPIYSKSRSVLGYQSLFSLNPEYGNAAIVLTTGSNPQPATLTLDTLRRLQPVFQEHLLNQLEEAYVGTWEAQRDGEDANDVAEVGILVGQMFFDEVTR</sequence>
<keyword evidence="4" id="KW-1185">Reference proteome</keyword>
<evidence type="ECO:0000313" key="3">
    <source>
        <dbReference type="EMBL" id="TEB38904.1"/>
    </source>
</evidence>
<organism evidence="3 4">
    <name type="scientific">Coprinellus micaceus</name>
    <name type="common">Glistening ink-cap mushroom</name>
    <name type="synonym">Coprinus micaceus</name>
    <dbReference type="NCBI Taxonomy" id="71717"/>
    <lineage>
        <taxon>Eukaryota</taxon>
        <taxon>Fungi</taxon>
        <taxon>Dikarya</taxon>
        <taxon>Basidiomycota</taxon>
        <taxon>Agaricomycotina</taxon>
        <taxon>Agaricomycetes</taxon>
        <taxon>Agaricomycetidae</taxon>
        <taxon>Agaricales</taxon>
        <taxon>Agaricineae</taxon>
        <taxon>Psathyrellaceae</taxon>
        <taxon>Coprinellus</taxon>
    </lineage>
</organism>
<feature type="region of interest" description="Disordered" evidence="1">
    <location>
        <begin position="380"/>
        <end position="405"/>
    </location>
</feature>
<reference evidence="3 4" key="1">
    <citation type="journal article" date="2019" name="Nat. Ecol. Evol.">
        <title>Megaphylogeny resolves global patterns of mushroom evolution.</title>
        <authorList>
            <person name="Varga T."/>
            <person name="Krizsan K."/>
            <person name="Foldi C."/>
            <person name="Dima B."/>
            <person name="Sanchez-Garcia M."/>
            <person name="Sanchez-Ramirez S."/>
            <person name="Szollosi G.J."/>
            <person name="Szarkandi J.G."/>
            <person name="Papp V."/>
            <person name="Albert L."/>
            <person name="Andreopoulos W."/>
            <person name="Angelini C."/>
            <person name="Antonin V."/>
            <person name="Barry K.W."/>
            <person name="Bougher N.L."/>
            <person name="Buchanan P."/>
            <person name="Buyck B."/>
            <person name="Bense V."/>
            <person name="Catcheside P."/>
            <person name="Chovatia M."/>
            <person name="Cooper J."/>
            <person name="Damon W."/>
            <person name="Desjardin D."/>
            <person name="Finy P."/>
            <person name="Geml J."/>
            <person name="Haridas S."/>
            <person name="Hughes K."/>
            <person name="Justo A."/>
            <person name="Karasinski D."/>
            <person name="Kautmanova I."/>
            <person name="Kiss B."/>
            <person name="Kocsube S."/>
            <person name="Kotiranta H."/>
            <person name="LaButti K.M."/>
            <person name="Lechner B.E."/>
            <person name="Liimatainen K."/>
            <person name="Lipzen A."/>
            <person name="Lukacs Z."/>
            <person name="Mihaltcheva S."/>
            <person name="Morgado L.N."/>
            <person name="Niskanen T."/>
            <person name="Noordeloos M.E."/>
            <person name="Ohm R.A."/>
            <person name="Ortiz-Santana B."/>
            <person name="Ovrebo C."/>
            <person name="Racz N."/>
            <person name="Riley R."/>
            <person name="Savchenko A."/>
            <person name="Shiryaev A."/>
            <person name="Soop K."/>
            <person name="Spirin V."/>
            <person name="Szebenyi C."/>
            <person name="Tomsovsky M."/>
            <person name="Tulloss R.E."/>
            <person name="Uehling J."/>
            <person name="Grigoriev I.V."/>
            <person name="Vagvolgyi C."/>
            <person name="Papp T."/>
            <person name="Martin F.M."/>
            <person name="Miettinen O."/>
            <person name="Hibbett D.S."/>
            <person name="Nagy L.G."/>
        </authorList>
    </citation>
    <scope>NUCLEOTIDE SEQUENCE [LARGE SCALE GENOMIC DNA]</scope>
    <source>
        <strain evidence="3 4">FP101781</strain>
    </source>
</reference>
<dbReference type="InterPro" id="IPR012338">
    <property type="entry name" value="Beta-lactam/transpept-like"/>
</dbReference>
<evidence type="ECO:0000313" key="4">
    <source>
        <dbReference type="Proteomes" id="UP000298030"/>
    </source>
</evidence>
<evidence type="ECO:0000256" key="2">
    <source>
        <dbReference type="SAM" id="Phobius"/>
    </source>
</evidence>
<dbReference type="InterPro" id="IPR051478">
    <property type="entry name" value="Beta-lactamase-like_AB/R"/>
</dbReference>
<comment type="caution">
    <text evidence="3">The sequence shown here is derived from an EMBL/GenBank/DDBJ whole genome shotgun (WGS) entry which is preliminary data.</text>
</comment>
<accession>A0A4Y7TY48</accession>
<dbReference type="PANTHER" id="PTHR22935:SF95">
    <property type="entry name" value="BETA-LACTAMASE-LIKE 1-RELATED"/>
    <property type="match status" value="1"/>
</dbReference>
<dbReference type="Proteomes" id="UP000298030">
    <property type="component" value="Unassembled WGS sequence"/>
</dbReference>
<protein>
    <recommendedName>
        <fullName evidence="5">Beta-lactamase/transpeptidase-like protein</fullName>
    </recommendedName>
</protein>
<feature type="transmembrane region" description="Helical" evidence="2">
    <location>
        <begin position="67"/>
        <end position="87"/>
    </location>
</feature>
<dbReference type="PANTHER" id="PTHR22935">
    <property type="entry name" value="PENICILLIN-BINDING PROTEIN"/>
    <property type="match status" value="1"/>
</dbReference>